<organism evidence="2 3">
    <name type="scientific">Basidiobolus meristosporus CBS 931.73</name>
    <dbReference type="NCBI Taxonomy" id="1314790"/>
    <lineage>
        <taxon>Eukaryota</taxon>
        <taxon>Fungi</taxon>
        <taxon>Fungi incertae sedis</taxon>
        <taxon>Zoopagomycota</taxon>
        <taxon>Entomophthoromycotina</taxon>
        <taxon>Basidiobolomycetes</taxon>
        <taxon>Basidiobolales</taxon>
        <taxon>Basidiobolaceae</taxon>
        <taxon>Basidiobolus</taxon>
    </lineage>
</organism>
<evidence type="ECO:0000313" key="3">
    <source>
        <dbReference type="Proteomes" id="UP000193498"/>
    </source>
</evidence>
<proteinExistence type="predicted"/>
<dbReference type="Proteomes" id="UP000193498">
    <property type="component" value="Unassembled WGS sequence"/>
</dbReference>
<reference evidence="2 3" key="1">
    <citation type="submission" date="2016-07" db="EMBL/GenBank/DDBJ databases">
        <title>Pervasive Adenine N6-methylation of Active Genes in Fungi.</title>
        <authorList>
            <consortium name="DOE Joint Genome Institute"/>
            <person name="Mondo S.J."/>
            <person name="Dannebaum R.O."/>
            <person name="Kuo R.C."/>
            <person name="Labutti K."/>
            <person name="Haridas S."/>
            <person name="Kuo A."/>
            <person name="Salamov A."/>
            <person name="Ahrendt S.R."/>
            <person name="Lipzen A."/>
            <person name="Sullivan W."/>
            <person name="Andreopoulos W.B."/>
            <person name="Clum A."/>
            <person name="Lindquist E."/>
            <person name="Daum C."/>
            <person name="Ramamoorthy G.K."/>
            <person name="Gryganskyi A."/>
            <person name="Culley D."/>
            <person name="Magnuson J.K."/>
            <person name="James T.Y."/>
            <person name="O'Malley M.A."/>
            <person name="Stajich J.E."/>
            <person name="Spatafora J.W."/>
            <person name="Visel A."/>
            <person name="Grigoriev I.V."/>
        </authorList>
    </citation>
    <scope>NUCLEOTIDE SEQUENCE [LARGE SCALE GENOMIC DNA]</scope>
    <source>
        <strain evidence="2 3">CBS 931.73</strain>
    </source>
</reference>
<gene>
    <name evidence="2" type="ORF">K493DRAFT_360072</name>
</gene>
<protein>
    <submittedName>
        <fullName evidence="2">Uncharacterized protein</fullName>
    </submittedName>
</protein>
<feature type="region of interest" description="Disordered" evidence="1">
    <location>
        <begin position="170"/>
        <end position="206"/>
    </location>
</feature>
<comment type="caution">
    <text evidence="2">The sequence shown here is derived from an EMBL/GenBank/DDBJ whole genome shotgun (WGS) entry which is preliminary data.</text>
</comment>
<feature type="compositionally biased region" description="Low complexity" evidence="1">
    <location>
        <begin position="170"/>
        <end position="182"/>
    </location>
</feature>
<dbReference type="OrthoDB" id="5531344at2759"/>
<dbReference type="STRING" id="1314790.A0A1Y1XLY6"/>
<sequence length="235" mass="26196">MSVGTPEAVLEPDSIQIRGGKQEIDQRLHNFIHVKRREIDESNRIEFLKQYPSTQGADTCARTDAVKLNRSLQMKIDVVNNDWGPLMRSMQHATNESARKIKKTDMVTLSTGVEERLRAIEEHFNIKPGRLSTRREDGSGATEENGNLDATLKTCGISLTYILVGLTPSTTTSPTAHPSPQTEQRSDEAPAKPLFKRVGRGKDSSLARCVEEQLRKMELKKRTGVVSMPDKPEAS</sequence>
<evidence type="ECO:0000313" key="2">
    <source>
        <dbReference type="EMBL" id="ORX86705.1"/>
    </source>
</evidence>
<dbReference type="EMBL" id="MCFE01000565">
    <property type="protein sequence ID" value="ORX86705.1"/>
    <property type="molecule type" value="Genomic_DNA"/>
</dbReference>
<evidence type="ECO:0000256" key="1">
    <source>
        <dbReference type="SAM" id="MobiDB-lite"/>
    </source>
</evidence>
<dbReference type="AlphaFoldDB" id="A0A1Y1XLY6"/>
<name>A0A1Y1XLY6_9FUNG</name>
<accession>A0A1Y1XLY6</accession>
<dbReference type="InParanoid" id="A0A1Y1XLY6"/>
<keyword evidence="3" id="KW-1185">Reference proteome</keyword>